<feature type="compositionally biased region" description="Acidic residues" evidence="7">
    <location>
        <begin position="171"/>
        <end position="185"/>
    </location>
</feature>
<evidence type="ECO:0000256" key="2">
    <source>
        <dbReference type="ARBA" id="ARBA00022491"/>
    </source>
</evidence>
<reference evidence="9 10" key="1">
    <citation type="submission" date="2023-12" db="EMBL/GenBank/DDBJ databases">
        <title>A high-quality genome assembly for Dillenia turbinata (Dilleniales).</title>
        <authorList>
            <person name="Chanderbali A."/>
        </authorList>
    </citation>
    <scope>NUCLEOTIDE SEQUENCE [LARGE SCALE GENOMIC DNA]</scope>
    <source>
        <strain evidence="9">LSX21</strain>
        <tissue evidence="9">Leaf</tissue>
    </source>
</reference>
<evidence type="ECO:0000256" key="4">
    <source>
        <dbReference type="ARBA" id="ARBA00023163"/>
    </source>
</evidence>
<proteinExistence type="predicted"/>
<dbReference type="GO" id="GO:0045892">
    <property type="term" value="P:negative regulation of DNA-templated transcription"/>
    <property type="evidence" value="ECO:0007669"/>
    <property type="project" value="UniProtKB-UniRule"/>
</dbReference>
<name>A0AAN8ZFV8_9MAGN</name>
<evidence type="ECO:0000256" key="6">
    <source>
        <dbReference type="RuleBase" id="RU367028"/>
    </source>
</evidence>
<feature type="region of interest" description="Disordered" evidence="7">
    <location>
        <begin position="160"/>
        <end position="186"/>
    </location>
</feature>
<comment type="caution">
    <text evidence="9">The sequence shown here is derived from an EMBL/GenBank/DDBJ whole genome shotgun (WGS) entry which is preliminary data.</text>
</comment>
<keyword evidence="4 6" id="KW-0804">Transcription</keyword>
<dbReference type="NCBIfam" id="TIGR01568">
    <property type="entry name" value="A_thal_3678"/>
    <property type="match status" value="1"/>
</dbReference>
<evidence type="ECO:0000313" key="10">
    <source>
        <dbReference type="Proteomes" id="UP001370490"/>
    </source>
</evidence>
<dbReference type="Pfam" id="PF04844">
    <property type="entry name" value="Ovate"/>
    <property type="match status" value="1"/>
</dbReference>
<protein>
    <recommendedName>
        <fullName evidence="6">Transcription repressor</fullName>
    </recommendedName>
    <alternativeName>
        <fullName evidence="6">Ovate family protein</fullName>
    </alternativeName>
</protein>
<dbReference type="EMBL" id="JBAMMX010000005">
    <property type="protein sequence ID" value="KAK6939449.1"/>
    <property type="molecule type" value="Genomic_DNA"/>
</dbReference>
<evidence type="ECO:0000259" key="8">
    <source>
        <dbReference type="PROSITE" id="PS51754"/>
    </source>
</evidence>
<dbReference type="PROSITE" id="PS51754">
    <property type="entry name" value="OVATE"/>
    <property type="match status" value="1"/>
</dbReference>
<dbReference type="AlphaFoldDB" id="A0AAN8ZFV8"/>
<evidence type="ECO:0000256" key="1">
    <source>
        <dbReference type="ARBA" id="ARBA00004123"/>
    </source>
</evidence>
<comment type="function">
    <text evidence="6">Transcriptional repressor that regulates multiple aspects of plant growth and development.</text>
</comment>
<gene>
    <name evidence="9" type="ORF">RJ641_028980</name>
</gene>
<dbReference type="PANTHER" id="PTHR33057:SF224">
    <property type="entry name" value="TRANSCRIPTION REPRESSOR"/>
    <property type="match status" value="1"/>
</dbReference>
<evidence type="ECO:0000256" key="5">
    <source>
        <dbReference type="ARBA" id="ARBA00023242"/>
    </source>
</evidence>
<evidence type="ECO:0000256" key="7">
    <source>
        <dbReference type="SAM" id="MobiDB-lite"/>
    </source>
</evidence>
<keyword evidence="3 6" id="KW-0805">Transcription regulation</keyword>
<dbReference type="GO" id="GO:0005634">
    <property type="term" value="C:nucleus"/>
    <property type="evidence" value="ECO:0007669"/>
    <property type="project" value="UniProtKB-SubCell"/>
</dbReference>
<dbReference type="PANTHER" id="PTHR33057">
    <property type="entry name" value="TRANSCRIPTION REPRESSOR OFP7-RELATED"/>
    <property type="match status" value="1"/>
</dbReference>
<sequence>MSKRFKLKLPTFQFCRTKSPSSLPQSPIPAIHRLSPINPKAFDISYPALRNPPPSPKTQIHSPLCHSLSNIVSIGCGCKSKSCRHYIASEFCMDSPDFGRNSNLRIQSQVIPRSPFSTDSDDIDSMPVWHVEEQRKSREKNTNKKWNKTSLFSSIGSDNGGWIGSKGGGDGDNDYGQEDNDDETETLISSSRSFPYEDSSYDFSQYSPETINENAVKVKKRSNPKKIRKFKRFVSKKWKGVITNKLKTRVTKKIATPTSEEFLSQSSSPLMVSVSMFQRIVPSCVEGKVLDSFAVVKKSKDPYQDFKKSMLEMILEKQIFRVKDLEQLLQCFLSLNSQHHHKIIVEAFTEIWEVLFGKSPV</sequence>
<keyword evidence="2 6" id="KW-0678">Repressor</keyword>
<organism evidence="9 10">
    <name type="scientific">Dillenia turbinata</name>
    <dbReference type="NCBI Taxonomy" id="194707"/>
    <lineage>
        <taxon>Eukaryota</taxon>
        <taxon>Viridiplantae</taxon>
        <taxon>Streptophyta</taxon>
        <taxon>Embryophyta</taxon>
        <taxon>Tracheophyta</taxon>
        <taxon>Spermatophyta</taxon>
        <taxon>Magnoliopsida</taxon>
        <taxon>eudicotyledons</taxon>
        <taxon>Gunneridae</taxon>
        <taxon>Pentapetalae</taxon>
        <taxon>Dilleniales</taxon>
        <taxon>Dilleniaceae</taxon>
        <taxon>Dillenia</taxon>
    </lineage>
</organism>
<dbReference type="InterPro" id="IPR038933">
    <property type="entry name" value="Ovate"/>
</dbReference>
<dbReference type="Proteomes" id="UP001370490">
    <property type="component" value="Unassembled WGS sequence"/>
</dbReference>
<evidence type="ECO:0000313" key="9">
    <source>
        <dbReference type="EMBL" id="KAK6939449.1"/>
    </source>
</evidence>
<feature type="domain" description="OVATE" evidence="8">
    <location>
        <begin position="295"/>
        <end position="354"/>
    </location>
</feature>
<comment type="subcellular location">
    <subcellularLocation>
        <location evidence="1 6">Nucleus</location>
    </subcellularLocation>
</comment>
<accession>A0AAN8ZFV8</accession>
<keyword evidence="5 6" id="KW-0539">Nucleus</keyword>
<feature type="compositionally biased region" description="Gly residues" evidence="7">
    <location>
        <begin position="160"/>
        <end position="170"/>
    </location>
</feature>
<dbReference type="InterPro" id="IPR006458">
    <property type="entry name" value="Ovate_C"/>
</dbReference>
<keyword evidence="10" id="KW-1185">Reference proteome</keyword>
<evidence type="ECO:0000256" key="3">
    <source>
        <dbReference type="ARBA" id="ARBA00023015"/>
    </source>
</evidence>